<organism evidence="1">
    <name type="scientific">Arundo donax</name>
    <name type="common">Giant reed</name>
    <name type="synonym">Donax arundinaceus</name>
    <dbReference type="NCBI Taxonomy" id="35708"/>
    <lineage>
        <taxon>Eukaryota</taxon>
        <taxon>Viridiplantae</taxon>
        <taxon>Streptophyta</taxon>
        <taxon>Embryophyta</taxon>
        <taxon>Tracheophyta</taxon>
        <taxon>Spermatophyta</taxon>
        <taxon>Magnoliopsida</taxon>
        <taxon>Liliopsida</taxon>
        <taxon>Poales</taxon>
        <taxon>Poaceae</taxon>
        <taxon>PACMAD clade</taxon>
        <taxon>Arundinoideae</taxon>
        <taxon>Arundineae</taxon>
        <taxon>Arundo</taxon>
    </lineage>
</organism>
<accession>A0A0A9E9N1</accession>
<dbReference type="AlphaFoldDB" id="A0A0A9E9N1"/>
<proteinExistence type="predicted"/>
<dbReference type="EMBL" id="GBRH01205218">
    <property type="protein sequence ID" value="JAD92677.1"/>
    <property type="molecule type" value="Transcribed_RNA"/>
</dbReference>
<reference evidence="1" key="1">
    <citation type="submission" date="2014-09" db="EMBL/GenBank/DDBJ databases">
        <authorList>
            <person name="Magalhaes I.L.F."/>
            <person name="Oliveira U."/>
            <person name="Santos F.R."/>
            <person name="Vidigal T.H.D.A."/>
            <person name="Brescovit A.D."/>
            <person name="Santos A.J."/>
        </authorList>
    </citation>
    <scope>NUCLEOTIDE SEQUENCE</scope>
    <source>
        <tissue evidence="1">Shoot tissue taken approximately 20 cm above the soil surface</tissue>
    </source>
</reference>
<evidence type="ECO:0000313" key="1">
    <source>
        <dbReference type="EMBL" id="JAD92677.1"/>
    </source>
</evidence>
<name>A0A0A9E9N1_ARUDO</name>
<protein>
    <submittedName>
        <fullName evidence="1">Uncharacterized protein</fullName>
    </submittedName>
</protein>
<reference evidence="1" key="2">
    <citation type="journal article" date="2015" name="Data Brief">
        <title>Shoot transcriptome of the giant reed, Arundo donax.</title>
        <authorList>
            <person name="Barrero R.A."/>
            <person name="Guerrero F.D."/>
            <person name="Moolhuijzen P."/>
            <person name="Goolsby J.A."/>
            <person name="Tidwell J."/>
            <person name="Bellgard S.E."/>
            <person name="Bellgard M.I."/>
        </authorList>
    </citation>
    <scope>NUCLEOTIDE SEQUENCE</scope>
    <source>
        <tissue evidence="1">Shoot tissue taken approximately 20 cm above the soil surface</tissue>
    </source>
</reference>
<sequence length="65" mass="8024">MLRHALYTRWVQMDGVWRELRLLLEPLQPLYIRFYIHRKFQSILQFADRCVKVIDFQVSSAWGRK</sequence>